<dbReference type="Pfam" id="PF12770">
    <property type="entry name" value="CHAT"/>
    <property type="match status" value="1"/>
</dbReference>
<dbReference type="RefSeq" id="WP_112709485.1">
    <property type="nucleotide sequence ID" value="NZ_QMEU01000055.1"/>
</dbReference>
<proteinExistence type="predicted"/>
<accession>A0A329KDQ9</accession>
<dbReference type="InterPro" id="IPR024983">
    <property type="entry name" value="CHAT_dom"/>
</dbReference>
<feature type="domain" description="CHAT" evidence="1">
    <location>
        <begin position="106"/>
        <end position="453"/>
    </location>
</feature>
<dbReference type="Proteomes" id="UP000250347">
    <property type="component" value="Unassembled WGS sequence"/>
</dbReference>
<name>A0A329KDQ9_9MYCO</name>
<protein>
    <submittedName>
        <fullName evidence="2">CHAT domain-containing protein</fullName>
    </submittedName>
</protein>
<evidence type="ECO:0000313" key="3">
    <source>
        <dbReference type="Proteomes" id="UP000250347"/>
    </source>
</evidence>
<sequence>MSEPDRPTLVLRYADLGIATYASLRIVGQPSRTVTWVLEEPLLLSALQELTAALPEPHGAESRRDAIERALTTGPFATPDTELTVAYILGVLLIGTAGWQLLAECAASPRAVLFVSPSARLARVPWGLLAIPKSGPSKEELVRARQDAITSSGRTAAQIPWRLAKIAELTDGHRLMELVDVLMAVPPNIVHSPRTPGDWEARRDGPPLLILDPRVPGQRPDAALGSVLGRPAPDTPVAQHFADLMRRRPVLPHVDTSVDLFRRQDADRGWLADLLGQHPCRLLYVGHASSADDQHDHPTRADRAALHLADTADIPGDADAIGDHRPLTASDLMTLRLPMPPRVALLACGSGGDYQFDEATGLVAAMILNGAQLVTATLWSLPTTAAYRQFTGSTDTVGDQPGDPMADLAAAVDTAHDTAEEAGCAVNLWQRERMRRWRDGHAEASPLYWAALVTFAVDGAR</sequence>
<organism evidence="2 3">
    <name type="scientific">Mycobacterium colombiense</name>
    <dbReference type="NCBI Taxonomy" id="339268"/>
    <lineage>
        <taxon>Bacteria</taxon>
        <taxon>Bacillati</taxon>
        <taxon>Actinomycetota</taxon>
        <taxon>Actinomycetes</taxon>
        <taxon>Mycobacteriales</taxon>
        <taxon>Mycobacteriaceae</taxon>
        <taxon>Mycobacterium</taxon>
        <taxon>Mycobacterium avium complex (MAC)</taxon>
    </lineage>
</organism>
<evidence type="ECO:0000259" key="1">
    <source>
        <dbReference type="Pfam" id="PF12770"/>
    </source>
</evidence>
<comment type="caution">
    <text evidence="2">The sequence shown here is derived from an EMBL/GenBank/DDBJ whole genome shotgun (WGS) entry which is preliminary data.</text>
</comment>
<reference evidence="2 3" key="1">
    <citation type="submission" date="2018-06" db="EMBL/GenBank/DDBJ databases">
        <title>NTM in soil in Japan.</title>
        <authorList>
            <person name="Ohya K."/>
        </authorList>
    </citation>
    <scope>NUCLEOTIDE SEQUENCE [LARGE SCALE GENOMIC DNA]</scope>
    <source>
        <strain evidence="2 3">GF76</strain>
    </source>
</reference>
<dbReference type="AlphaFoldDB" id="A0A329KDQ9"/>
<dbReference type="EMBL" id="QMEU01000055">
    <property type="protein sequence ID" value="RAU93120.1"/>
    <property type="molecule type" value="Genomic_DNA"/>
</dbReference>
<evidence type="ECO:0000313" key="2">
    <source>
        <dbReference type="EMBL" id="RAU93120.1"/>
    </source>
</evidence>
<gene>
    <name evidence="2" type="ORF">DQP58_17165</name>
</gene>